<dbReference type="AlphaFoldDB" id="A0AAV7SHQ6"/>
<comment type="caution">
    <text evidence="2">The sequence shown here is derived from an EMBL/GenBank/DDBJ whole genome shotgun (WGS) entry which is preliminary data.</text>
</comment>
<feature type="compositionally biased region" description="Basic and acidic residues" evidence="1">
    <location>
        <begin position="19"/>
        <end position="33"/>
    </location>
</feature>
<proteinExistence type="predicted"/>
<name>A0AAV7SHQ6_PLEWA</name>
<dbReference type="EMBL" id="JANPWB010000008">
    <property type="protein sequence ID" value="KAJ1163617.1"/>
    <property type="molecule type" value="Genomic_DNA"/>
</dbReference>
<evidence type="ECO:0000313" key="3">
    <source>
        <dbReference type="Proteomes" id="UP001066276"/>
    </source>
</evidence>
<accession>A0AAV7SHQ6</accession>
<evidence type="ECO:0000256" key="1">
    <source>
        <dbReference type="SAM" id="MobiDB-lite"/>
    </source>
</evidence>
<keyword evidence="3" id="KW-1185">Reference proteome</keyword>
<organism evidence="2 3">
    <name type="scientific">Pleurodeles waltl</name>
    <name type="common">Iberian ribbed newt</name>
    <dbReference type="NCBI Taxonomy" id="8319"/>
    <lineage>
        <taxon>Eukaryota</taxon>
        <taxon>Metazoa</taxon>
        <taxon>Chordata</taxon>
        <taxon>Craniata</taxon>
        <taxon>Vertebrata</taxon>
        <taxon>Euteleostomi</taxon>
        <taxon>Amphibia</taxon>
        <taxon>Batrachia</taxon>
        <taxon>Caudata</taxon>
        <taxon>Salamandroidea</taxon>
        <taxon>Salamandridae</taxon>
        <taxon>Pleurodelinae</taxon>
        <taxon>Pleurodeles</taxon>
    </lineage>
</organism>
<feature type="region of interest" description="Disordered" evidence="1">
    <location>
        <begin position="1"/>
        <end position="109"/>
    </location>
</feature>
<gene>
    <name evidence="2" type="ORF">NDU88_004073</name>
</gene>
<reference evidence="2" key="1">
    <citation type="journal article" date="2022" name="bioRxiv">
        <title>Sequencing and chromosome-scale assembly of the giantPleurodeles waltlgenome.</title>
        <authorList>
            <person name="Brown T."/>
            <person name="Elewa A."/>
            <person name="Iarovenko S."/>
            <person name="Subramanian E."/>
            <person name="Araus A.J."/>
            <person name="Petzold A."/>
            <person name="Susuki M."/>
            <person name="Suzuki K.-i.T."/>
            <person name="Hayashi T."/>
            <person name="Toyoda A."/>
            <person name="Oliveira C."/>
            <person name="Osipova E."/>
            <person name="Leigh N.D."/>
            <person name="Simon A."/>
            <person name="Yun M.H."/>
        </authorList>
    </citation>
    <scope>NUCLEOTIDE SEQUENCE</scope>
    <source>
        <strain evidence="2">20211129_DDA</strain>
        <tissue evidence="2">Liver</tissue>
    </source>
</reference>
<sequence>MRNGGRSRAPPSRRKVGERRRAPPAEAEVGERRRPPRKSGQQGPRTPSRGPKQKRRGTRTPSRGPVKPRPVLDISWGGAIAHPPAAVGRDPILGPLAAKTSRGAPSCSP</sequence>
<protein>
    <submittedName>
        <fullName evidence="2">Uncharacterized protein</fullName>
    </submittedName>
</protein>
<evidence type="ECO:0000313" key="2">
    <source>
        <dbReference type="EMBL" id="KAJ1163617.1"/>
    </source>
</evidence>
<dbReference type="Proteomes" id="UP001066276">
    <property type="component" value="Chromosome 4_2"/>
</dbReference>